<dbReference type="InterPro" id="IPR047213">
    <property type="entry name" value="TPP_PYR_PDC_IPDC-like"/>
</dbReference>
<dbReference type="CDD" id="cd07038">
    <property type="entry name" value="TPP_PYR_PDC_IPDC_like"/>
    <property type="match status" value="1"/>
</dbReference>
<name>A0A8H5AAH5_FUSOX</name>
<evidence type="ECO:0000259" key="11">
    <source>
        <dbReference type="Pfam" id="PF02775"/>
    </source>
</evidence>
<dbReference type="Pfam" id="PF02775">
    <property type="entry name" value="TPP_enzyme_C"/>
    <property type="match status" value="1"/>
</dbReference>
<dbReference type="InterPro" id="IPR029035">
    <property type="entry name" value="DHS-like_NAD/FAD-binding_dom"/>
</dbReference>
<keyword evidence="8" id="KW-0456">Lyase</keyword>
<keyword evidence="4" id="KW-0479">Metal-binding</keyword>
<keyword evidence="6" id="KW-0460">Magnesium</keyword>
<dbReference type="Pfam" id="PF02776">
    <property type="entry name" value="TPP_enzyme_N"/>
    <property type="match status" value="1"/>
</dbReference>
<accession>A0A8H5AAH5</accession>
<dbReference type="GO" id="GO:0000949">
    <property type="term" value="P:aromatic amino acid family catabolic process to alcohol via Ehrlich pathway"/>
    <property type="evidence" value="ECO:0007669"/>
    <property type="project" value="TreeGrafter"/>
</dbReference>
<dbReference type="Pfam" id="PF00205">
    <property type="entry name" value="TPP_enzyme_M"/>
    <property type="match status" value="1"/>
</dbReference>
<dbReference type="CDD" id="cd02005">
    <property type="entry name" value="TPP_PDC_IPDC"/>
    <property type="match status" value="1"/>
</dbReference>
<dbReference type="GO" id="GO:0030976">
    <property type="term" value="F:thiamine pyrophosphate binding"/>
    <property type="evidence" value="ECO:0007669"/>
    <property type="project" value="InterPro"/>
</dbReference>
<organism evidence="14 15">
    <name type="scientific">Fusarium oxysporum</name>
    <name type="common">Fusarium vascular wilt</name>
    <dbReference type="NCBI Taxonomy" id="5507"/>
    <lineage>
        <taxon>Eukaryota</taxon>
        <taxon>Fungi</taxon>
        <taxon>Dikarya</taxon>
        <taxon>Ascomycota</taxon>
        <taxon>Pezizomycotina</taxon>
        <taxon>Sordariomycetes</taxon>
        <taxon>Hypocreomycetidae</taxon>
        <taxon>Hypocreales</taxon>
        <taxon>Nectriaceae</taxon>
        <taxon>Fusarium</taxon>
        <taxon>Fusarium oxysporum species complex</taxon>
    </lineage>
</organism>
<evidence type="ECO:0000256" key="7">
    <source>
        <dbReference type="ARBA" id="ARBA00023052"/>
    </source>
</evidence>
<protein>
    <recommendedName>
        <fullName evidence="3">Pyruvate decarboxylase</fullName>
    </recommendedName>
</protein>
<proteinExistence type="inferred from homology"/>
<dbReference type="PANTHER" id="PTHR43452:SF30">
    <property type="entry name" value="PYRUVATE DECARBOXYLASE ISOZYME 1-RELATED"/>
    <property type="match status" value="1"/>
</dbReference>
<dbReference type="InterPro" id="IPR018717">
    <property type="entry name" value="DUF2241"/>
</dbReference>
<dbReference type="AlphaFoldDB" id="A0A8H5AAH5"/>
<dbReference type="InterPro" id="IPR045865">
    <property type="entry name" value="ACT-like_dom_sf"/>
</dbReference>
<keyword evidence="7 9" id="KW-0786">Thiamine pyrophosphate</keyword>
<dbReference type="FunFam" id="3.40.50.970:FF:000024">
    <property type="entry name" value="Pyruvate decarboxylase isozyme"/>
    <property type="match status" value="1"/>
</dbReference>
<dbReference type="InterPro" id="IPR012001">
    <property type="entry name" value="Thiamin_PyroP_enz_TPP-bd_dom"/>
</dbReference>
<evidence type="ECO:0000256" key="5">
    <source>
        <dbReference type="ARBA" id="ARBA00022793"/>
    </source>
</evidence>
<feature type="domain" description="DUF2241" evidence="13">
    <location>
        <begin position="528"/>
        <end position="597"/>
    </location>
</feature>
<comment type="similarity">
    <text evidence="2 9">Belongs to the TPP enzyme family.</text>
</comment>
<dbReference type="InterPro" id="IPR012110">
    <property type="entry name" value="PDC/IPDC-like"/>
</dbReference>
<dbReference type="Proteomes" id="UP000558688">
    <property type="component" value="Unassembled WGS sequence"/>
</dbReference>
<feature type="domain" description="Thiamine pyrophosphate enzyme N-terminal TPP-binding" evidence="12">
    <location>
        <begin position="5"/>
        <end position="107"/>
    </location>
</feature>
<dbReference type="InterPro" id="IPR047214">
    <property type="entry name" value="TPP_PDC_IPDC"/>
</dbReference>
<dbReference type="GO" id="GO:0005829">
    <property type="term" value="C:cytosol"/>
    <property type="evidence" value="ECO:0007669"/>
    <property type="project" value="TreeGrafter"/>
</dbReference>
<dbReference type="GO" id="GO:0046394">
    <property type="term" value="P:carboxylic acid biosynthetic process"/>
    <property type="evidence" value="ECO:0007669"/>
    <property type="project" value="UniProtKB-ARBA"/>
</dbReference>
<comment type="caution">
    <text evidence="14">The sequence shown here is derived from an EMBL/GenBank/DDBJ whole genome shotgun (WGS) entry which is preliminary data.</text>
</comment>
<dbReference type="Gene3D" id="3.30.2130.10">
    <property type="entry name" value="VC0802-like"/>
    <property type="match status" value="1"/>
</dbReference>
<dbReference type="Pfam" id="PF10000">
    <property type="entry name" value="ACT_3"/>
    <property type="match status" value="1"/>
</dbReference>
<dbReference type="EMBL" id="JAAFOW010001231">
    <property type="protein sequence ID" value="KAF5261702.1"/>
    <property type="molecule type" value="Genomic_DNA"/>
</dbReference>
<evidence type="ECO:0000256" key="9">
    <source>
        <dbReference type="RuleBase" id="RU362132"/>
    </source>
</evidence>
<evidence type="ECO:0000313" key="15">
    <source>
        <dbReference type="Proteomes" id="UP000558688"/>
    </source>
</evidence>
<evidence type="ECO:0000256" key="2">
    <source>
        <dbReference type="ARBA" id="ARBA00007812"/>
    </source>
</evidence>
<evidence type="ECO:0000256" key="3">
    <source>
        <dbReference type="ARBA" id="ARBA00014422"/>
    </source>
</evidence>
<keyword evidence="5" id="KW-0210">Decarboxylase</keyword>
<dbReference type="PANTHER" id="PTHR43452">
    <property type="entry name" value="PYRUVATE DECARBOXYLASE"/>
    <property type="match status" value="1"/>
</dbReference>
<dbReference type="Gene3D" id="3.40.50.970">
    <property type="match status" value="2"/>
</dbReference>
<evidence type="ECO:0000259" key="13">
    <source>
        <dbReference type="Pfam" id="PF10000"/>
    </source>
</evidence>
<feature type="domain" description="Thiamine pyrophosphate enzyme TPP-binding" evidence="11">
    <location>
        <begin position="342"/>
        <end position="425"/>
    </location>
</feature>
<comment type="cofactor">
    <cofactor evidence="1">
        <name>thiamine diphosphate</name>
        <dbReference type="ChEBI" id="CHEBI:58937"/>
    </cofactor>
</comment>
<dbReference type="InterPro" id="IPR011766">
    <property type="entry name" value="TPP_enzyme_TPP-bd"/>
</dbReference>
<evidence type="ECO:0000259" key="12">
    <source>
        <dbReference type="Pfam" id="PF02776"/>
    </source>
</evidence>
<dbReference type="GO" id="GO:0005634">
    <property type="term" value="C:nucleus"/>
    <property type="evidence" value="ECO:0007669"/>
    <property type="project" value="TreeGrafter"/>
</dbReference>
<evidence type="ECO:0000256" key="4">
    <source>
        <dbReference type="ARBA" id="ARBA00022723"/>
    </source>
</evidence>
<dbReference type="GO" id="GO:0000287">
    <property type="term" value="F:magnesium ion binding"/>
    <property type="evidence" value="ECO:0007669"/>
    <property type="project" value="InterPro"/>
</dbReference>
<evidence type="ECO:0000256" key="6">
    <source>
        <dbReference type="ARBA" id="ARBA00022842"/>
    </source>
</evidence>
<dbReference type="GO" id="GO:0004737">
    <property type="term" value="F:pyruvate decarboxylase activity"/>
    <property type="evidence" value="ECO:0007669"/>
    <property type="project" value="TreeGrafter"/>
</dbReference>
<dbReference type="SUPFAM" id="SSF52518">
    <property type="entry name" value="Thiamin diphosphate-binding fold (THDP-binding)"/>
    <property type="match status" value="2"/>
</dbReference>
<sequence length="666" mass="72455">MSQIKVGDYLFRRLHELGIRSVFGVPGDYELALLDLVTDNDLVWKGNPNELISSYAADGYARVRGAGAFVTTFGPGELSAYCGMAGHYAEFVPVVHIVGYPTVDAVRNKRIMHHSLGNGKFDMYENMAKNITAATVVINYAPTAAREIDEALTVMMRAVRNGVLEESHELIKLTNLPTFTTAMGKGGLDESIPQFAGVHSGAGTLPAVKEALESVDTVIWIGNYPSDFNTGEFTTVVNKDAIVIDLQRFAVSIGKIQYPVSMKHILQRLVNSLRSNPISMASRHITWDPYPKFNFQASDDLKQDFLWGKLSSFFRPGDVIIGETGTSAFGLCDTKLPSGVMMFNQTVYGSIGYATGAIVGVGQAIKESEGKWKRPVLVTGEGSMHLTIQALADMLRWDPKPIIFVLNNGGYTVERLIHGKEAFYNEVAVLDYSMLGRTFGPAFESKYHGPIKTCGELSSLLRDPNFGNVGCIELVELILPPLDAPSAVIKTGAAIDAFNKAKAEQGPSGIQVGVALKCAAMSLMANDPGELSLSKLLSTLTHTVHPTTYVFATFTDTSNLPPLSETQMIFKESEGVTVIVSKDYAESHKIDYFFPCKMISLNVTSSLEAVGFMAVIATRLAAKGIGCNPVSGFYHDHIFVPLGREEESSEVLVRLAAEKREETEKA</sequence>
<reference evidence="14" key="1">
    <citation type="submission" date="2020-02" db="EMBL/GenBank/DDBJ databases">
        <title>Identification and distribution of gene clusters putatively required for synthesis of sphingolipid metabolism inhibitors in phylogenetically diverse species of the filamentous fungus Fusarium.</title>
        <authorList>
            <person name="Kim H.-S."/>
            <person name="Busman M."/>
            <person name="Brown D.W."/>
            <person name="Divon H."/>
            <person name="Uhlig S."/>
            <person name="Proctor R.H."/>
        </authorList>
    </citation>
    <scope>NUCLEOTIDE SEQUENCE [LARGE SCALE GENOMIC DNA]</scope>
    <source>
        <strain evidence="14">NRRL 39464</strain>
    </source>
</reference>
<evidence type="ECO:0000313" key="14">
    <source>
        <dbReference type="EMBL" id="KAF5261702.1"/>
    </source>
</evidence>
<evidence type="ECO:0000259" key="10">
    <source>
        <dbReference type="Pfam" id="PF00205"/>
    </source>
</evidence>
<dbReference type="SUPFAM" id="SSF55021">
    <property type="entry name" value="ACT-like"/>
    <property type="match status" value="2"/>
</dbReference>
<dbReference type="Gene3D" id="3.40.50.1220">
    <property type="entry name" value="TPP-binding domain"/>
    <property type="match status" value="1"/>
</dbReference>
<gene>
    <name evidence="14" type="ORF">FOXYS1_7597</name>
</gene>
<feature type="domain" description="Thiamine pyrophosphate enzyme central" evidence="10">
    <location>
        <begin position="158"/>
        <end position="256"/>
    </location>
</feature>
<dbReference type="InterPro" id="IPR029061">
    <property type="entry name" value="THDP-binding"/>
</dbReference>
<evidence type="ECO:0000256" key="8">
    <source>
        <dbReference type="ARBA" id="ARBA00023239"/>
    </source>
</evidence>
<evidence type="ECO:0000256" key="1">
    <source>
        <dbReference type="ARBA" id="ARBA00001964"/>
    </source>
</evidence>
<dbReference type="SUPFAM" id="SSF52467">
    <property type="entry name" value="DHS-like NAD/FAD-binding domain"/>
    <property type="match status" value="1"/>
</dbReference>
<dbReference type="InterPro" id="IPR012000">
    <property type="entry name" value="Thiamin_PyroP_enz_cen_dom"/>
</dbReference>